<feature type="transmembrane region" description="Helical" evidence="8">
    <location>
        <begin position="90"/>
        <end position="114"/>
    </location>
</feature>
<keyword evidence="3 8" id="KW-0813">Transport</keyword>
<feature type="transmembrane region" description="Helical" evidence="8">
    <location>
        <begin position="32"/>
        <end position="54"/>
    </location>
</feature>
<accession>A0A7W9FL37</accession>
<feature type="transmembrane region" description="Helical" evidence="8">
    <location>
        <begin position="231"/>
        <end position="254"/>
    </location>
</feature>
<evidence type="ECO:0000313" key="10">
    <source>
        <dbReference type="EMBL" id="MBB5752293.1"/>
    </source>
</evidence>
<dbReference type="GO" id="GO:0055085">
    <property type="term" value="P:transmembrane transport"/>
    <property type="evidence" value="ECO:0007669"/>
    <property type="project" value="InterPro"/>
</dbReference>
<evidence type="ECO:0000256" key="7">
    <source>
        <dbReference type="ARBA" id="ARBA00023136"/>
    </source>
</evidence>
<dbReference type="GO" id="GO:0005886">
    <property type="term" value="C:plasma membrane"/>
    <property type="evidence" value="ECO:0007669"/>
    <property type="project" value="UniProtKB-SubCell"/>
</dbReference>
<dbReference type="AlphaFoldDB" id="A0A7W9FL37"/>
<evidence type="ECO:0000256" key="6">
    <source>
        <dbReference type="ARBA" id="ARBA00022989"/>
    </source>
</evidence>
<keyword evidence="5 8" id="KW-0812">Transmembrane</keyword>
<keyword evidence="4" id="KW-1003">Cell membrane</keyword>
<evidence type="ECO:0000259" key="9">
    <source>
        <dbReference type="PROSITE" id="PS50928"/>
    </source>
</evidence>
<proteinExistence type="inferred from homology"/>
<evidence type="ECO:0000256" key="1">
    <source>
        <dbReference type="ARBA" id="ARBA00004651"/>
    </source>
</evidence>
<organism evidence="10 11">
    <name type="scientific">Prosthecomicrobium pneumaticum</name>
    <dbReference type="NCBI Taxonomy" id="81895"/>
    <lineage>
        <taxon>Bacteria</taxon>
        <taxon>Pseudomonadati</taxon>
        <taxon>Pseudomonadota</taxon>
        <taxon>Alphaproteobacteria</taxon>
        <taxon>Hyphomicrobiales</taxon>
        <taxon>Kaistiaceae</taxon>
        <taxon>Prosthecomicrobium</taxon>
    </lineage>
</organism>
<sequence>MTSATETHGTATAVRARELLDRNPASRAERRFGILFVLPALALVIVFRIVPLVWGAGYSLTDYNGIDAPSYIGLQNYAALATDPAFRDSIVNTLILLATLPVWIGLPLVLAILIHQGVPGGRLFRAVYFFPAVLSSVIVGAIFNMVLRYDGSFNAMLGSLGLSPVDWLGNSNTALFALIGVQLWSTFGMNVLIFLAGLSTVPEELVEAAKLDGASTLQTWRHVVVPSMVPIIEFATVATTIGVLTSMFGLIYVLTAGGPGTSTTLPEYLIWLEQGRMNRPGYASAISIVLFGVMAVLALVQIRIMTKNAEI</sequence>
<evidence type="ECO:0000256" key="8">
    <source>
        <dbReference type="RuleBase" id="RU363032"/>
    </source>
</evidence>
<comment type="subcellular location">
    <subcellularLocation>
        <location evidence="1 8">Cell membrane</location>
        <topology evidence="1 8">Multi-pass membrane protein</topology>
    </subcellularLocation>
</comment>
<keyword evidence="7 8" id="KW-0472">Membrane</keyword>
<dbReference type="CDD" id="cd06261">
    <property type="entry name" value="TM_PBP2"/>
    <property type="match status" value="1"/>
</dbReference>
<evidence type="ECO:0000256" key="3">
    <source>
        <dbReference type="ARBA" id="ARBA00022448"/>
    </source>
</evidence>
<keyword evidence="10" id="KW-0762">Sugar transport</keyword>
<comment type="similarity">
    <text evidence="2 8">Belongs to the binding-protein-dependent transport system permease family.</text>
</comment>
<feature type="domain" description="ABC transmembrane type-1" evidence="9">
    <location>
        <begin position="89"/>
        <end position="301"/>
    </location>
</feature>
<keyword evidence="11" id="KW-1185">Reference proteome</keyword>
<keyword evidence="6 8" id="KW-1133">Transmembrane helix</keyword>
<dbReference type="RefSeq" id="WP_183853810.1">
    <property type="nucleotide sequence ID" value="NZ_JACHOO010000002.1"/>
</dbReference>
<dbReference type="InterPro" id="IPR000515">
    <property type="entry name" value="MetI-like"/>
</dbReference>
<dbReference type="Gene3D" id="1.10.3720.10">
    <property type="entry name" value="MetI-like"/>
    <property type="match status" value="1"/>
</dbReference>
<comment type="caution">
    <text evidence="10">The sequence shown here is derived from an EMBL/GenBank/DDBJ whole genome shotgun (WGS) entry which is preliminary data.</text>
</comment>
<feature type="transmembrane region" description="Helical" evidence="8">
    <location>
        <begin position="281"/>
        <end position="300"/>
    </location>
</feature>
<dbReference type="Proteomes" id="UP000523821">
    <property type="component" value="Unassembled WGS sequence"/>
</dbReference>
<evidence type="ECO:0000256" key="4">
    <source>
        <dbReference type="ARBA" id="ARBA00022475"/>
    </source>
</evidence>
<feature type="transmembrane region" description="Helical" evidence="8">
    <location>
        <begin position="126"/>
        <end position="147"/>
    </location>
</feature>
<dbReference type="SUPFAM" id="SSF161098">
    <property type="entry name" value="MetI-like"/>
    <property type="match status" value="1"/>
</dbReference>
<dbReference type="PANTHER" id="PTHR43227">
    <property type="entry name" value="BLL4140 PROTEIN"/>
    <property type="match status" value="1"/>
</dbReference>
<reference evidence="10 11" key="1">
    <citation type="submission" date="2020-08" db="EMBL/GenBank/DDBJ databases">
        <title>Genomic Encyclopedia of Type Strains, Phase IV (KMG-IV): sequencing the most valuable type-strain genomes for metagenomic binning, comparative biology and taxonomic classification.</title>
        <authorList>
            <person name="Goeker M."/>
        </authorList>
    </citation>
    <scope>NUCLEOTIDE SEQUENCE [LARGE SCALE GENOMIC DNA]</scope>
    <source>
        <strain evidence="10 11">DSM 16268</strain>
    </source>
</reference>
<dbReference type="SUPFAM" id="SSF160964">
    <property type="entry name" value="MalF N-terminal region-like"/>
    <property type="match status" value="1"/>
</dbReference>
<dbReference type="EMBL" id="JACHOO010000002">
    <property type="protein sequence ID" value="MBB5752293.1"/>
    <property type="molecule type" value="Genomic_DNA"/>
</dbReference>
<name>A0A7W9FL37_9HYPH</name>
<dbReference type="PANTHER" id="PTHR43227:SF11">
    <property type="entry name" value="BLL4140 PROTEIN"/>
    <property type="match status" value="1"/>
</dbReference>
<evidence type="ECO:0000256" key="5">
    <source>
        <dbReference type="ARBA" id="ARBA00022692"/>
    </source>
</evidence>
<dbReference type="InterPro" id="IPR035906">
    <property type="entry name" value="MetI-like_sf"/>
</dbReference>
<dbReference type="InterPro" id="IPR050809">
    <property type="entry name" value="UgpAE/MalFG_permease"/>
</dbReference>
<dbReference type="Pfam" id="PF00528">
    <property type="entry name" value="BPD_transp_1"/>
    <property type="match status" value="1"/>
</dbReference>
<protein>
    <submittedName>
        <fullName evidence="10">Multiple sugar transport system permease protein</fullName>
    </submittedName>
</protein>
<dbReference type="PROSITE" id="PS50928">
    <property type="entry name" value="ABC_TM1"/>
    <property type="match status" value="1"/>
</dbReference>
<gene>
    <name evidence="10" type="ORF">GGQ63_001345</name>
</gene>
<feature type="transmembrane region" description="Helical" evidence="8">
    <location>
        <begin position="174"/>
        <end position="195"/>
    </location>
</feature>
<evidence type="ECO:0000256" key="2">
    <source>
        <dbReference type="ARBA" id="ARBA00009306"/>
    </source>
</evidence>
<evidence type="ECO:0000313" key="11">
    <source>
        <dbReference type="Proteomes" id="UP000523821"/>
    </source>
</evidence>